<keyword evidence="4" id="KW-1185">Reference proteome</keyword>
<organism evidence="3 4">
    <name type="scientific">Nocardia tengchongensis</name>
    <dbReference type="NCBI Taxonomy" id="2055889"/>
    <lineage>
        <taxon>Bacteria</taxon>
        <taxon>Bacillati</taxon>
        <taxon>Actinomycetota</taxon>
        <taxon>Actinomycetes</taxon>
        <taxon>Mycobacteriales</taxon>
        <taxon>Nocardiaceae</taxon>
        <taxon>Nocardia</taxon>
    </lineage>
</organism>
<feature type="compositionally biased region" description="Basic and acidic residues" evidence="1">
    <location>
        <begin position="30"/>
        <end position="67"/>
    </location>
</feature>
<dbReference type="RefSeq" id="WP_213557230.1">
    <property type="nucleotide sequence ID" value="NZ_JBFAJM010000002.1"/>
</dbReference>
<gene>
    <name evidence="3" type="ORF">KHQ06_34725</name>
</gene>
<feature type="transmembrane region" description="Helical" evidence="2">
    <location>
        <begin position="6"/>
        <end position="26"/>
    </location>
</feature>
<accession>A0ABX8CME9</accession>
<evidence type="ECO:0000313" key="4">
    <source>
        <dbReference type="Proteomes" id="UP000683310"/>
    </source>
</evidence>
<keyword evidence="2" id="KW-0812">Transmembrane</keyword>
<evidence type="ECO:0000313" key="3">
    <source>
        <dbReference type="EMBL" id="QVI21127.1"/>
    </source>
</evidence>
<evidence type="ECO:0000256" key="1">
    <source>
        <dbReference type="SAM" id="MobiDB-lite"/>
    </source>
</evidence>
<feature type="region of interest" description="Disordered" evidence="1">
    <location>
        <begin position="30"/>
        <end position="73"/>
    </location>
</feature>
<dbReference type="Proteomes" id="UP000683310">
    <property type="component" value="Chromosome"/>
</dbReference>
<protein>
    <recommendedName>
        <fullName evidence="5">DUF4229 domain-containing protein</fullName>
    </recommendedName>
</protein>
<keyword evidence="2" id="KW-0472">Membrane</keyword>
<evidence type="ECO:0008006" key="5">
    <source>
        <dbReference type="Google" id="ProtNLM"/>
    </source>
</evidence>
<dbReference type="EMBL" id="CP074371">
    <property type="protein sequence ID" value="QVI21127.1"/>
    <property type="molecule type" value="Genomic_DNA"/>
</dbReference>
<keyword evidence="2" id="KW-1133">Transmembrane helix</keyword>
<evidence type="ECO:0000256" key="2">
    <source>
        <dbReference type="SAM" id="Phobius"/>
    </source>
</evidence>
<proteinExistence type="predicted"/>
<name>A0ABX8CME9_9NOCA</name>
<reference evidence="3 4" key="1">
    <citation type="submission" date="2021-04" db="EMBL/GenBank/DDBJ databases">
        <title>Nocardia tengchongensis.</title>
        <authorList>
            <person name="Zhuang k."/>
            <person name="Ran Y."/>
            <person name="Li W."/>
        </authorList>
    </citation>
    <scope>NUCLEOTIDE SEQUENCE [LARGE SCALE GENOMIC DNA]</scope>
    <source>
        <strain evidence="3 4">CFH S0057</strain>
    </source>
</reference>
<dbReference type="GeneID" id="300989582"/>
<sequence length="73" mass="8240">MTTLLVVLIVWIVLSIPVALILARMFRSTRADARDRGMSDAERDLSEFDSGAHEIAYRPHTSGEDTPRVYPPR</sequence>